<gene>
    <name evidence="2" type="ORF">NTEN_LOCUS4950</name>
</gene>
<evidence type="ECO:0000313" key="2">
    <source>
        <dbReference type="EMBL" id="CAA9998667.1"/>
    </source>
</evidence>
<dbReference type="AlphaFoldDB" id="A0A6H5G7U3"/>
<reference evidence="2 3" key="1">
    <citation type="submission" date="2020-02" db="EMBL/GenBank/DDBJ databases">
        <authorList>
            <person name="Ferguson B K."/>
        </authorList>
    </citation>
    <scope>NUCLEOTIDE SEQUENCE [LARGE SCALE GENOMIC DNA]</scope>
</reference>
<sequence>MGVKSLNVSKTKKIFQKKTIELRIKSCHSYIIVAGGGFFSKFLEDPRPPQEAQDWDHLCPPSVVPYDLFTQESVGDRVRVAARLRIMEESPASTQSRQSQLQASTQRLLIRVNSFSSATQPSRKALTVVGGTGTHNRNRSRTHNETETRTHNQSRTHDRTETQTSWYRNRSQTHNQTETQTQNRNRSQTHNETETQTHNRNRSQTHYETETQTHNRNRSQTHNETETQTHNRNRSQTHSEIETQTHNRNRSQTHNETETQTHNRNRSQTHYETETQTHNRNRSQTHNEKETQTHNRSRSQTHISSLSSAWFCFASGAPSVLLSFFFHLPLVPSLHRPIALFIRMKETHACSWVDDGYSRSRESNQRLPQQIKQLRFPYGNFKINQSDVPKGVRCGRTGLPAMFEGSEKATHKLQFNRWIWSSLLFPFFSMNYRGLSRSPRFCSEFQMKNSAGLSLRKKIKCVDLSRPCPVQARGSQLQASFLCLSDATKYPALLE</sequence>
<dbReference type="EMBL" id="CADCXU010007298">
    <property type="protein sequence ID" value="CAA9998667.1"/>
    <property type="molecule type" value="Genomic_DNA"/>
</dbReference>
<dbReference type="Proteomes" id="UP000479000">
    <property type="component" value="Unassembled WGS sequence"/>
</dbReference>
<accession>A0A6H5G7U3</accession>
<name>A0A6H5G7U3_9HEMI</name>
<organism evidence="2 3">
    <name type="scientific">Nesidiocoris tenuis</name>
    <dbReference type="NCBI Taxonomy" id="355587"/>
    <lineage>
        <taxon>Eukaryota</taxon>
        <taxon>Metazoa</taxon>
        <taxon>Ecdysozoa</taxon>
        <taxon>Arthropoda</taxon>
        <taxon>Hexapoda</taxon>
        <taxon>Insecta</taxon>
        <taxon>Pterygota</taxon>
        <taxon>Neoptera</taxon>
        <taxon>Paraneoptera</taxon>
        <taxon>Hemiptera</taxon>
        <taxon>Heteroptera</taxon>
        <taxon>Panheteroptera</taxon>
        <taxon>Cimicomorpha</taxon>
        <taxon>Miridae</taxon>
        <taxon>Dicyphina</taxon>
        <taxon>Nesidiocoris</taxon>
    </lineage>
</organism>
<proteinExistence type="predicted"/>
<keyword evidence="3" id="KW-1185">Reference proteome</keyword>
<feature type="compositionally biased region" description="Basic and acidic residues" evidence="1">
    <location>
        <begin position="142"/>
        <end position="161"/>
    </location>
</feature>
<evidence type="ECO:0000313" key="3">
    <source>
        <dbReference type="Proteomes" id="UP000479000"/>
    </source>
</evidence>
<protein>
    <submittedName>
        <fullName evidence="2">Uncharacterized protein</fullName>
    </submittedName>
</protein>
<feature type="region of interest" description="Disordered" evidence="1">
    <location>
        <begin position="114"/>
        <end position="300"/>
    </location>
</feature>
<feature type="compositionally biased region" description="Low complexity" evidence="1">
    <location>
        <begin position="172"/>
        <end position="188"/>
    </location>
</feature>
<evidence type="ECO:0000256" key="1">
    <source>
        <dbReference type="SAM" id="MobiDB-lite"/>
    </source>
</evidence>